<dbReference type="InterPro" id="IPR029752">
    <property type="entry name" value="D-isomer_DH_CS1"/>
</dbReference>
<dbReference type="GO" id="GO:0016618">
    <property type="term" value="F:hydroxypyruvate reductase [NAD(P)H] activity"/>
    <property type="evidence" value="ECO:0007669"/>
    <property type="project" value="TreeGrafter"/>
</dbReference>
<dbReference type="SUPFAM" id="SSF52283">
    <property type="entry name" value="Formate/glycerate dehydrogenase catalytic domain-like"/>
    <property type="match status" value="1"/>
</dbReference>
<proteinExistence type="inferred from homology"/>
<gene>
    <name evidence="5" type="ORF">GLAREA_06330</name>
</gene>
<feature type="domain" description="D-isomer specific 2-hydroxyacid dehydrogenase catalytic" evidence="3">
    <location>
        <begin position="74"/>
        <end position="339"/>
    </location>
</feature>
<evidence type="ECO:0000256" key="1">
    <source>
        <dbReference type="ARBA" id="ARBA00023002"/>
    </source>
</evidence>
<dbReference type="OrthoDB" id="9991913at2759"/>
<evidence type="ECO:0000259" key="3">
    <source>
        <dbReference type="Pfam" id="PF00389"/>
    </source>
</evidence>
<dbReference type="SUPFAM" id="SSF51735">
    <property type="entry name" value="NAD(P)-binding Rossmann-fold domains"/>
    <property type="match status" value="1"/>
</dbReference>
<protein>
    <submittedName>
        <fullName evidence="5">NAD(P)-binding Rossmann-fold containing protein</fullName>
    </submittedName>
</protein>
<dbReference type="AlphaFoldDB" id="S3E4J9"/>
<dbReference type="CDD" id="cd12168">
    <property type="entry name" value="Mand_dh_like"/>
    <property type="match status" value="1"/>
</dbReference>
<feature type="domain" description="D-isomer specific 2-hydroxyacid dehydrogenase NAD-binding" evidence="4">
    <location>
        <begin position="128"/>
        <end position="307"/>
    </location>
</feature>
<keyword evidence="6" id="KW-1185">Reference proteome</keyword>
<evidence type="ECO:0000259" key="4">
    <source>
        <dbReference type="Pfam" id="PF02826"/>
    </source>
</evidence>
<evidence type="ECO:0000313" key="5">
    <source>
        <dbReference type="EMBL" id="EPE33318.1"/>
    </source>
</evidence>
<dbReference type="EMBL" id="KE145358">
    <property type="protein sequence ID" value="EPE33318.1"/>
    <property type="molecule type" value="Genomic_DNA"/>
</dbReference>
<dbReference type="eggNOG" id="KOG0069">
    <property type="taxonomic scope" value="Eukaryota"/>
</dbReference>
<dbReference type="InterPro" id="IPR050223">
    <property type="entry name" value="D-isomer_2-hydroxyacid_DH"/>
</dbReference>
<comment type="similarity">
    <text evidence="2">Belongs to the D-isomer specific 2-hydroxyacid dehydrogenase family.</text>
</comment>
<dbReference type="PANTHER" id="PTHR10996">
    <property type="entry name" value="2-HYDROXYACID DEHYDROGENASE-RELATED"/>
    <property type="match status" value="1"/>
</dbReference>
<dbReference type="InterPro" id="IPR006139">
    <property type="entry name" value="D-isomer_2_OHA_DH_cat_dom"/>
</dbReference>
<keyword evidence="1 2" id="KW-0560">Oxidoreductase</keyword>
<sequence length="353" mass="38395">MSTSKPIVLHIGDPIAWNHVQYETFSSKFTVIRPSTEERQRPAFIQALREKRWGEFSAIFRPFWNTGGEMGMWDEELIKEVPESCRVFASAGAGFDWADVKILGERGIIYCNSAAASSESVADFAIFLILATFRNLQWCTTASLTPSTFTDCHTNAAILSHNPRGHTLGIIGLGNIGHLLAQKAFSAFGMTIHYHDIIRKPTLEGPLDATYHADLNAMLALSDCVVLATPASPDGRQLIDGERIKHFKIGSRFINIARGSLVSSTALADALDAGILIGCGLDVHEHEPAIDPRLIGRRNVTLTAHNAGGTLDTHIGFESLSMKNITAVLTGQAPLTPVNLHFLPSALKEKASL</sequence>
<dbReference type="Gene3D" id="3.40.50.720">
    <property type="entry name" value="NAD(P)-binding Rossmann-like Domain"/>
    <property type="match status" value="2"/>
</dbReference>
<dbReference type="GO" id="GO:0030267">
    <property type="term" value="F:glyoxylate reductase (NADPH) activity"/>
    <property type="evidence" value="ECO:0007669"/>
    <property type="project" value="TreeGrafter"/>
</dbReference>
<dbReference type="Pfam" id="PF02826">
    <property type="entry name" value="2-Hacid_dh_C"/>
    <property type="match status" value="1"/>
</dbReference>
<dbReference type="GO" id="GO:0005829">
    <property type="term" value="C:cytosol"/>
    <property type="evidence" value="ECO:0007669"/>
    <property type="project" value="TreeGrafter"/>
</dbReference>
<evidence type="ECO:0000313" key="6">
    <source>
        <dbReference type="Proteomes" id="UP000016922"/>
    </source>
</evidence>
<dbReference type="GO" id="GO:0051287">
    <property type="term" value="F:NAD binding"/>
    <property type="evidence" value="ECO:0007669"/>
    <property type="project" value="InterPro"/>
</dbReference>
<dbReference type="OMA" id="LPWCMGA"/>
<reference evidence="5 6" key="1">
    <citation type="journal article" date="2013" name="BMC Genomics">
        <title>Genomics-driven discovery of the pneumocandin biosynthetic gene cluster in the fungus Glarea lozoyensis.</title>
        <authorList>
            <person name="Chen L."/>
            <person name="Yue Q."/>
            <person name="Zhang X."/>
            <person name="Xiang M."/>
            <person name="Wang C."/>
            <person name="Li S."/>
            <person name="Che Y."/>
            <person name="Ortiz-Lopez F.J."/>
            <person name="Bills G.F."/>
            <person name="Liu X."/>
            <person name="An Z."/>
        </authorList>
    </citation>
    <scope>NUCLEOTIDE SEQUENCE [LARGE SCALE GENOMIC DNA]</scope>
    <source>
        <strain evidence="6">ATCC 20868 / MF5171</strain>
    </source>
</reference>
<dbReference type="Proteomes" id="UP000016922">
    <property type="component" value="Unassembled WGS sequence"/>
</dbReference>
<accession>S3E4J9</accession>
<dbReference type="InterPro" id="IPR006140">
    <property type="entry name" value="D-isomer_DH_NAD-bd"/>
</dbReference>
<dbReference type="InterPro" id="IPR036291">
    <property type="entry name" value="NAD(P)-bd_dom_sf"/>
</dbReference>
<dbReference type="KEGG" id="glz:GLAREA_06330"/>
<dbReference type="RefSeq" id="XP_008079935.1">
    <property type="nucleotide sequence ID" value="XM_008081744.1"/>
</dbReference>
<dbReference type="STRING" id="1116229.S3E4J9"/>
<dbReference type="Pfam" id="PF00389">
    <property type="entry name" value="2-Hacid_dh"/>
    <property type="match status" value="1"/>
</dbReference>
<dbReference type="PROSITE" id="PS00065">
    <property type="entry name" value="D_2_HYDROXYACID_DH_1"/>
    <property type="match status" value="1"/>
</dbReference>
<dbReference type="PANTHER" id="PTHR10996:SF281">
    <property type="entry name" value="D-ISOMER SPECIFIC 2-HYDROXYACID DEHYDROGENASE NAD-BINDING DOMAIN-CONTAINING PROTEIN-RELATED"/>
    <property type="match status" value="1"/>
</dbReference>
<dbReference type="HOGENOM" id="CLU_019796_1_2_1"/>
<dbReference type="GeneID" id="19465384"/>
<organism evidence="5 6">
    <name type="scientific">Glarea lozoyensis (strain ATCC 20868 / MF5171)</name>
    <dbReference type="NCBI Taxonomy" id="1116229"/>
    <lineage>
        <taxon>Eukaryota</taxon>
        <taxon>Fungi</taxon>
        <taxon>Dikarya</taxon>
        <taxon>Ascomycota</taxon>
        <taxon>Pezizomycotina</taxon>
        <taxon>Leotiomycetes</taxon>
        <taxon>Helotiales</taxon>
        <taxon>Helotiaceae</taxon>
        <taxon>Glarea</taxon>
    </lineage>
</organism>
<name>S3E4J9_GLAL2</name>
<evidence type="ECO:0000256" key="2">
    <source>
        <dbReference type="RuleBase" id="RU003719"/>
    </source>
</evidence>